<dbReference type="SMR" id="A0A087WQC1"/>
<dbReference type="AGR" id="MGI:2686525"/>
<reference evidence="1 3" key="2">
    <citation type="journal article" date="2011" name="PLoS Biol.">
        <title>Modernizing reference genome assemblies.</title>
        <authorList>
            <person name="Church D.M."/>
            <person name="Schneider V.A."/>
            <person name="Graves T."/>
            <person name="Auger K."/>
            <person name="Cunningham F."/>
            <person name="Bouk N."/>
            <person name="Chen H.C."/>
            <person name="Agarwala R."/>
            <person name="McLaren W.M."/>
            <person name="Ritchie G.R."/>
            <person name="Albracht D."/>
            <person name="Kremitzki M."/>
            <person name="Rock S."/>
            <person name="Kotkiewicz H."/>
            <person name="Kremitzki C."/>
            <person name="Wollam A."/>
            <person name="Trani L."/>
            <person name="Fulton L."/>
            <person name="Fulton R."/>
            <person name="Matthews L."/>
            <person name="Whitehead S."/>
            <person name="Chow W."/>
            <person name="Torrance J."/>
            <person name="Dunn M."/>
            <person name="Harden G."/>
            <person name="Threadgold G."/>
            <person name="Wood J."/>
            <person name="Collins J."/>
            <person name="Heath P."/>
            <person name="Griffiths G."/>
            <person name="Pelan S."/>
            <person name="Grafham D."/>
            <person name="Eichler E.E."/>
            <person name="Weinstock G."/>
            <person name="Mardis E.R."/>
            <person name="Wilson R.K."/>
            <person name="Howe K."/>
            <person name="Flicek P."/>
            <person name="Hubbard T."/>
        </authorList>
    </citation>
    <scope>NUCLEOTIDE SEQUENCE [LARGE SCALE GENOMIC DNA]</scope>
    <source>
        <strain evidence="1 3">C57BL/6J</strain>
    </source>
</reference>
<dbReference type="Bgee" id="ENSMUSG00000072754">
    <property type="expression patterns" value="Expressed in epiblast cell in embryo and 6 other cell types or tissues"/>
</dbReference>
<dbReference type="AlphaFoldDB" id="A0A087WQC1"/>
<dbReference type="MGI" id="MGI:2686525">
    <property type="gene designation" value="Lrcol1"/>
</dbReference>
<evidence type="ECO:0000313" key="1">
    <source>
        <dbReference type="Ensembl" id="ENSMUSP00000140133.2"/>
    </source>
</evidence>
<reference evidence="1" key="4">
    <citation type="submission" date="2025-09" db="UniProtKB">
        <authorList>
            <consortium name="Ensembl"/>
        </authorList>
    </citation>
    <scope>IDENTIFICATION</scope>
    <source>
        <strain evidence="1">C57BL/6J</strain>
    </source>
</reference>
<keyword evidence="3" id="KW-1185">Reference proteome</keyword>
<reference evidence="1" key="3">
    <citation type="submission" date="2025-08" db="UniProtKB">
        <authorList>
            <consortium name="Ensembl"/>
        </authorList>
    </citation>
    <scope>IDENTIFICATION</scope>
    <source>
        <strain evidence="1">C57BL/6J</strain>
    </source>
</reference>
<proteinExistence type="predicted"/>
<evidence type="ECO:0000313" key="2">
    <source>
        <dbReference type="MGI" id="MGI:2686525"/>
    </source>
</evidence>
<name>A0A087WQC1_MOUSE</name>
<accession>A0A087WQC1</accession>
<dbReference type="Ensembl" id="ENSMUST00000190963.2">
    <property type="protein sequence ID" value="ENSMUSP00000140133.2"/>
    <property type="gene ID" value="ENSMUSG00000072754.10"/>
</dbReference>
<sequence length="92" mass="9734">MCRNNSECQSDCCVTNSLNPQKFCTSQTVFLECVPWRKKTQNATATVASGLAATQTGSAHQRPSSCSVYLGASPKEPYANTTLNAGTCAASH</sequence>
<dbReference type="ExpressionAtlas" id="A0A087WQC1">
    <property type="expression patterns" value="baseline and differential"/>
</dbReference>
<evidence type="ECO:0000313" key="3">
    <source>
        <dbReference type="Proteomes" id="UP000000589"/>
    </source>
</evidence>
<gene>
    <name evidence="1 2" type="primary">Lrcol1</name>
</gene>
<dbReference type="Pfam" id="PF15083">
    <property type="entry name" value="Colipase-like"/>
    <property type="match status" value="1"/>
</dbReference>
<organism evidence="1 3">
    <name type="scientific">Mus musculus</name>
    <name type="common">Mouse</name>
    <dbReference type="NCBI Taxonomy" id="10090"/>
    <lineage>
        <taxon>Eukaryota</taxon>
        <taxon>Metazoa</taxon>
        <taxon>Chordata</taxon>
        <taxon>Craniata</taxon>
        <taxon>Vertebrata</taxon>
        <taxon>Euteleostomi</taxon>
        <taxon>Mammalia</taxon>
        <taxon>Eutheria</taxon>
        <taxon>Euarchontoglires</taxon>
        <taxon>Glires</taxon>
        <taxon>Rodentia</taxon>
        <taxon>Myomorpha</taxon>
        <taxon>Muroidea</taxon>
        <taxon>Muridae</taxon>
        <taxon>Murinae</taxon>
        <taxon>Mus</taxon>
        <taxon>Mus</taxon>
    </lineage>
</organism>
<protein>
    <submittedName>
        <fullName evidence="1">Leucine rich colipase-like 1</fullName>
    </submittedName>
</protein>
<dbReference type="HOGENOM" id="CLU_2412654_0_0_1"/>
<dbReference type="GeneTree" id="ENSGT00390000012041"/>
<reference evidence="1 3" key="1">
    <citation type="journal article" date="2009" name="PLoS Biol.">
        <title>Lineage-specific biology revealed by a finished genome assembly of the mouse.</title>
        <authorList>
            <consortium name="Mouse Genome Sequencing Consortium"/>
            <person name="Church D.M."/>
            <person name="Goodstadt L."/>
            <person name="Hillier L.W."/>
            <person name="Zody M.C."/>
            <person name="Goldstein S."/>
            <person name="She X."/>
            <person name="Bult C.J."/>
            <person name="Agarwala R."/>
            <person name="Cherry J.L."/>
            <person name="DiCuccio M."/>
            <person name="Hlavina W."/>
            <person name="Kapustin Y."/>
            <person name="Meric P."/>
            <person name="Maglott D."/>
            <person name="Birtle Z."/>
            <person name="Marques A.C."/>
            <person name="Graves T."/>
            <person name="Zhou S."/>
            <person name="Teague B."/>
            <person name="Potamousis K."/>
            <person name="Churas C."/>
            <person name="Place M."/>
            <person name="Herschleb J."/>
            <person name="Runnheim R."/>
            <person name="Forrest D."/>
            <person name="Amos-Landgraf J."/>
            <person name="Schwartz D.C."/>
            <person name="Cheng Z."/>
            <person name="Lindblad-Toh K."/>
            <person name="Eichler E.E."/>
            <person name="Ponting C.P."/>
        </authorList>
    </citation>
    <scope>NUCLEOTIDE SEQUENCE [LARGE SCALE GENOMIC DNA]</scope>
    <source>
        <strain evidence="1 3">C57BL/6J</strain>
    </source>
</reference>
<dbReference type="VEuPathDB" id="HostDB:ENSMUSG00000072754"/>
<dbReference type="Proteomes" id="UP000000589">
    <property type="component" value="Chromosome 5"/>
</dbReference>
<dbReference type="ProteomicsDB" id="324595"/>